<dbReference type="PROSITE" id="PS51725">
    <property type="entry name" value="ABM"/>
    <property type="match status" value="1"/>
</dbReference>
<organism evidence="2 3">
    <name type="scientific">Nocardia wallacei</name>
    <dbReference type="NCBI Taxonomy" id="480035"/>
    <lineage>
        <taxon>Bacteria</taxon>
        <taxon>Bacillati</taxon>
        <taxon>Actinomycetota</taxon>
        <taxon>Actinomycetes</taxon>
        <taxon>Mycobacteriales</taxon>
        <taxon>Nocardiaceae</taxon>
        <taxon>Nocardia</taxon>
    </lineage>
</organism>
<dbReference type="PANTHER" id="PTHR33336:SF15">
    <property type="entry name" value="ABM DOMAIN-CONTAINING PROTEIN"/>
    <property type="match status" value="1"/>
</dbReference>
<evidence type="ECO:0000313" key="2">
    <source>
        <dbReference type="EMBL" id="BCK55333.1"/>
    </source>
</evidence>
<dbReference type="GeneID" id="80347650"/>
<sequence length="95" mass="10441">MIAVIAELIVQDGKGAELEAVVADLVGQIERNEPGNRAYRLVRSQSDPNSYRIFELYDDQSALEAHGKSEHFRAAGQRLAPLLAGAPKIEYFDAV</sequence>
<accession>A0A7G1KM86</accession>
<dbReference type="GO" id="GO:0003824">
    <property type="term" value="F:catalytic activity"/>
    <property type="evidence" value="ECO:0007669"/>
    <property type="project" value="TreeGrafter"/>
</dbReference>
<evidence type="ECO:0000259" key="1">
    <source>
        <dbReference type="PROSITE" id="PS51725"/>
    </source>
</evidence>
<dbReference type="Pfam" id="PF03992">
    <property type="entry name" value="ABM"/>
    <property type="match status" value="1"/>
</dbReference>
<dbReference type="RefSeq" id="WP_187688462.1">
    <property type="nucleotide sequence ID" value="NZ_AP023396.1"/>
</dbReference>
<protein>
    <recommendedName>
        <fullName evidence="1">ABM domain-containing protein</fullName>
    </recommendedName>
</protein>
<dbReference type="InterPro" id="IPR050744">
    <property type="entry name" value="AI-2_Isomerase_LsrG"/>
</dbReference>
<dbReference type="AlphaFoldDB" id="A0A7G1KM86"/>
<dbReference type="SUPFAM" id="SSF54909">
    <property type="entry name" value="Dimeric alpha+beta barrel"/>
    <property type="match status" value="1"/>
</dbReference>
<gene>
    <name evidence="2" type="ORF">NWFMUON74_31050</name>
</gene>
<name>A0A7G1KM86_9NOCA</name>
<dbReference type="InterPro" id="IPR007138">
    <property type="entry name" value="ABM_dom"/>
</dbReference>
<reference evidence="2 3" key="1">
    <citation type="submission" date="2020-08" db="EMBL/GenBank/DDBJ databases">
        <title>Genome Sequencing of Nocardia wallacei strain FMUON74 and assembly.</title>
        <authorList>
            <person name="Toyokawa M."/>
            <person name="Uesaka K."/>
        </authorList>
    </citation>
    <scope>NUCLEOTIDE SEQUENCE [LARGE SCALE GENOMIC DNA]</scope>
    <source>
        <strain evidence="2 3">FMUON74</strain>
    </source>
</reference>
<keyword evidence="3" id="KW-1185">Reference proteome</keyword>
<dbReference type="Proteomes" id="UP000516173">
    <property type="component" value="Chromosome"/>
</dbReference>
<evidence type="ECO:0000313" key="3">
    <source>
        <dbReference type="Proteomes" id="UP000516173"/>
    </source>
</evidence>
<dbReference type="InterPro" id="IPR011008">
    <property type="entry name" value="Dimeric_a/b-barrel"/>
</dbReference>
<proteinExistence type="predicted"/>
<feature type="domain" description="ABM" evidence="1">
    <location>
        <begin position="2"/>
        <end position="92"/>
    </location>
</feature>
<dbReference type="Gene3D" id="3.30.70.100">
    <property type="match status" value="1"/>
</dbReference>
<dbReference type="EMBL" id="AP023396">
    <property type="protein sequence ID" value="BCK55333.1"/>
    <property type="molecule type" value="Genomic_DNA"/>
</dbReference>
<dbReference type="KEGG" id="nwl:NWFMUON74_31050"/>
<dbReference type="PANTHER" id="PTHR33336">
    <property type="entry name" value="QUINOL MONOOXYGENASE YGIN-RELATED"/>
    <property type="match status" value="1"/>
</dbReference>